<dbReference type="PROSITE" id="PS50850">
    <property type="entry name" value="MFS"/>
    <property type="match status" value="1"/>
</dbReference>
<feature type="transmembrane region" description="Helical" evidence="7">
    <location>
        <begin position="139"/>
        <end position="160"/>
    </location>
</feature>
<dbReference type="InterPro" id="IPR036259">
    <property type="entry name" value="MFS_trans_sf"/>
</dbReference>
<keyword evidence="3" id="KW-1003">Cell membrane</keyword>
<dbReference type="GO" id="GO:0005886">
    <property type="term" value="C:plasma membrane"/>
    <property type="evidence" value="ECO:0007669"/>
    <property type="project" value="UniProtKB-SubCell"/>
</dbReference>
<sequence>MGKMERVFSSYHPLVWTLLIGTGFSRIAIFMSLPFMAIYLHEQGLSPFLIGLVIGAGPLCATFGGFIGGYLSDRLGREKIMLGALFVWSGVFMGFSFTSEAWIFLMLNILNGLCSSFFEPTGQALMADLTPQKMRRRMFGYRYFAINVGGALGPILGAVLTSTSASLAFLITGLSFFVYMLALMVMMKRYHTNEREETERVTLTRAINVLRKDVKFRYFILGAILFIIGFSQLHSNLSLYINQESENATWIYPMLISGNAIIVILLQIPLTRWTEKWPVVRNMTLGTSLLALGLFCFGMAGHWAWFVIGLLWFTIGEILVFPTSSVFIDQLAPPALRGTYFGAASFQRIGNFLGPVLGGWLLQYLGGFTMFSIISMCTLVAIVCYRKGAKLHQNVLLAKSA</sequence>
<feature type="transmembrane region" description="Helical" evidence="7">
    <location>
        <begin position="289"/>
        <end position="315"/>
    </location>
</feature>
<evidence type="ECO:0000256" key="5">
    <source>
        <dbReference type="ARBA" id="ARBA00022989"/>
    </source>
</evidence>
<evidence type="ECO:0000259" key="8">
    <source>
        <dbReference type="PROSITE" id="PS50850"/>
    </source>
</evidence>
<evidence type="ECO:0000313" key="9">
    <source>
        <dbReference type="EMBL" id="MBD1370774.1"/>
    </source>
</evidence>
<feature type="transmembrane region" description="Helical" evidence="7">
    <location>
        <begin position="101"/>
        <end position="118"/>
    </location>
</feature>
<dbReference type="EMBL" id="JACXAH010000001">
    <property type="protein sequence ID" value="MBD1370774.1"/>
    <property type="molecule type" value="Genomic_DNA"/>
</dbReference>
<evidence type="ECO:0000256" key="1">
    <source>
        <dbReference type="ARBA" id="ARBA00004651"/>
    </source>
</evidence>
<reference evidence="9" key="1">
    <citation type="submission" date="2020-09" db="EMBL/GenBank/DDBJ databases">
        <title>A novel bacterium of genus Hazenella, isolated from South China Sea.</title>
        <authorList>
            <person name="Huang H."/>
            <person name="Mo K."/>
            <person name="Hu Y."/>
        </authorList>
    </citation>
    <scope>NUCLEOTIDE SEQUENCE</scope>
    <source>
        <strain evidence="9">IB182357</strain>
    </source>
</reference>
<dbReference type="InterPro" id="IPR011701">
    <property type="entry name" value="MFS"/>
</dbReference>
<dbReference type="RefSeq" id="WP_191139314.1">
    <property type="nucleotide sequence ID" value="NZ_JACXAG020000002.1"/>
</dbReference>
<keyword evidence="6 7" id="KW-0472">Membrane</keyword>
<name>A0A926N4Q9_9BACL</name>
<keyword evidence="4 7" id="KW-0812">Transmembrane</keyword>
<dbReference type="PANTHER" id="PTHR43414">
    <property type="entry name" value="MULTIDRUG RESISTANCE PROTEIN MDTG"/>
    <property type="match status" value="1"/>
</dbReference>
<dbReference type="Pfam" id="PF07690">
    <property type="entry name" value="MFS_1"/>
    <property type="match status" value="1"/>
</dbReference>
<dbReference type="InterPro" id="IPR020846">
    <property type="entry name" value="MFS_dom"/>
</dbReference>
<gene>
    <name evidence="9" type="ORF">IC620_00165</name>
</gene>
<feature type="transmembrane region" description="Helical" evidence="7">
    <location>
        <begin position="361"/>
        <end position="385"/>
    </location>
</feature>
<evidence type="ECO:0000256" key="6">
    <source>
        <dbReference type="ARBA" id="ARBA00023136"/>
    </source>
</evidence>
<dbReference type="AlphaFoldDB" id="A0A926N4Q9"/>
<feature type="transmembrane region" description="Helical" evidence="7">
    <location>
        <begin position="166"/>
        <end position="186"/>
    </location>
</feature>
<feature type="transmembrane region" description="Helical" evidence="7">
    <location>
        <begin position="249"/>
        <end position="268"/>
    </location>
</feature>
<dbReference type="CDD" id="cd17329">
    <property type="entry name" value="MFS_MdtH_MDR_like"/>
    <property type="match status" value="1"/>
</dbReference>
<evidence type="ECO:0000256" key="3">
    <source>
        <dbReference type="ARBA" id="ARBA00022475"/>
    </source>
</evidence>
<protein>
    <submittedName>
        <fullName evidence="9">MFS transporter</fullName>
    </submittedName>
</protein>
<proteinExistence type="predicted"/>
<dbReference type="GO" id="GO:0022857">
    <property type="term" value="F:transmembrane transporter activity"/>
    <property type="evidence" value="ECO:0007669"/>
    <property type="project" value="InterPro"/>
</dbReference>
<comment type="caution">
    <text evidence="9">The sequence shown here is derived from an EMBL/GenBank/DDBJ whole genome shotgun (WGS) entry which is preliminary data.</text>
</comment>
<evidence type="ECO:0000256" key="4">
    <source>
        <dbReference type="ARBA" id="ARBA00022692"/>
    </source>
</evidence>
<organism evidence="9 10">
    <name type="scientific">Polycladospora coralii</name>
    <dbReference type="NCBI Taxonomy" id="2771432"/>
    <lineage>
        <taxon>Bacteria</taxon>
        <taxon>Bacillati</taxon>
        <taxon>Bacillota</taxon>
        <taxon>Bacilli</taxon>
        <taxon>Bacillales</taxon>
        <taxon>Thermoactinomycetaceae</taxon>
        <taxon>Polycladospora</taxon>
    </lineage>
</organism>
<comment type="subcellular location">
    <subcellularLocation>
        <location evidence="1">Cell membrane</location>
        <topology evidence="1">Multi-pass membrane protein</topology>
    </subcellularLocation>
</comment>
<feature type="transmembrane region" description="Helical" evidence="7">
    <location>
        <begin position="14"/>
        <end position="39"/>
    </location>
</feature>
<accession>A0A926N4Q9</accession>
<dbReference type="Proteomes" id="UP000661691">
    <property type="component" value="Unassembled WGS sequence"/>
</dbReference>
<dbReference type="PANTHER" id="PTHR43414:SF1">
    <property type="entry name" value="PEPTIDE PERMEASE"/>
    <property type="match status" value="1"/>
</dbReference>
<evidence type="ECO:0000256" key="7">
    <source>
        <dbReference type="SAM" id="Phobius"/>
    </source>
</evidence>
<evidence type="ECO:0000313" key="10">
    <source>
        <dbReference type="Proteomes" id="UP000661691"/>
    </source>
</evidence>
<evidence type="ECO:0000256" key="2">
    <source>
        <dbReference type="ARBA" id="ARBA00022448"/>
    </source>
</evidence>
<feature type="transmembrane region" description="Helical" evidence="7">
    <location>
        <begin position="79"/>
        <end position="95"/>
    </location>
</feature>
<keyword evidence="5 7" id="KW-1133">Transmembrane helix</keyword>
<dbReference type="SUPFAM" id="SSF103473">
    <property type="entry name" value="MFS general substrate transporter"/>
    <property type="match status" value="1"/>
</dbReference>
<keyword evidence="10" id="KW-1185">Reference proteome</keyword>
<feature type="transmembrane region" description="Helical" evidence="7">
    <location>
        <begin position="45"/>
        <end position="67"/>
    </location>
</feature>
<dbReference type="Gene3D" id="1.20.1250.20">
    <property type="entry name" value="MFS general substrate transporter like domains"/>
    <property type="match status" value="1"/>
</dbReference>
<feature type="domain" description="Major facilitator superfamily (MFS) profile" evidence="8">
    <location>
        <begin position="14"/>
        <end position="390"/>
    </location>
</feature>
<feature type="transmembrane region" description="Helical" evidence="7">
    <location>
        <begin position="218"/>
        <end position="237"/>
    </location>
</feature>
<keyword evidence="2" id="KW-0813">Transport</keyword>